<dbReference type="InterPro" id="IPR036388">
    <property type="entry name" value="WH-like_DNA-bd_sf"/>
</dbReference>
<protein>
    <submittedName>
        <fullName evidence="2">ROK family transcriptional regulator</fullName>
    </submittedName>
</protein>
<dbReference type="RefSeq" id="WP_263038281.1">
    <property type="nucleotide sequence ID" value="NZ_JAOTPL010000013.1"/>
</dbReference>
<dbReference type="Proteomes" id="UP001209317">
    <property type="component" value="Unassembled WGS sequence"/>
</dbReference>
<reference evidence="2" key="1">
    <citation type="submission" date="2022-10" db="EMBL/GenBank/DDBJ databases">
        <authorList>
            <person name="Kim H.S."/>
            <person name="Kim J.-S."/>
            <person name="Suh M.K."/>
            <person name="Eom M.K."/>
            <person name="Lee J.-S."/>
        </authorList>
    </citation>
    <scope>NUCLEOTIDE SEQUENCE</scope>
    <source>
        <strain evidence="2">LIP-5</strain>
    </source>
</reference>
<dbReference type="InterPro" id="IPR036390">
    <property type="entry name" value="WH_DNA-bd_sf"/>
</dbReference>
<sequence>MSKEKEKLFEFFSKQPVTGVAYKNKARKRKIINYLDKNGETIIAELSQAINISAPTVAALINELTQEGLIKDYGKIDSTGGRPASMYGLVADSCYFIGVDVRSYYINIGLLDFKKNMVKVNMKIPFQLENTVACFNAIITQIKNFIEETGISKNRILSLCINLGGRINSRSGISYSYFNFNEDPLSSIIEKETGLITFIENDSRAMAYGEFHKGIVKNEKNVLFLNLDYGIGLGILIDGKVYYGKSGFSGEIGHIPFFDNEILCHCGKKGCLETEASGRALLRLFLEKAKQGVKSGVNTKKDIRLNDIIEAAKKEDMLSIDLLAEIGEKIGRAIAILINILNAEMVILGGTLASTGDYIYLPAKSAINKYSLNLVNNDTQLVMSELGERAGVVGSCLIARNKLFE</sequence>
<keyword evidence="3" id="KW-1185">Reference proteome</keyword>
<dbReference type="InterPro" id="IPR000600">
    <property type="entry name" value="ROK"/>
</dbReference>
<dbReference type="AlphaFoldDB" id="A0AAE3IMI8"/>
<evidence type="ECO:0000313" key="3">
    <source>
        <dbReference type="Proteomes" id="UP001209317"/>
    </source>
</evidence>
<dbReference type="SUPFAM" id="SSF46785">
    <property type="entry name" value="Winged helix' DNA-binding domain"/>
    <property type="match status" value="1"/>
</dbReference>
<dbReference type="Pfam" id="PF00480">
    <property type="entry name" value="ROK"/>
    <property type="match status" value="1"/>
</dbReference>
<accession>A0AAE3IMI8</accession>
<dbReference type="EMBL" id="JAOTPL010000013">
    <property type="protein sequence ID" value="MCU7694795.1"/>
    <property type="molecule type" value="Genomic_DNA"/>
</dbReference>
<gene>
    <name evidence="2" type="ORF">OD355_09740</name>
</gene>
<proteinExistence type="inferred from homology"/>
<name>A0AAE3IMI8_9BACT</name>
<dbReference type="Gene3D" id="1.10.10.10">
    <property type="entry name" value="Winged helix-like DNA-binding domain superfamily/Winged helix DNA-binding domain"/>
    <property type="match status" value="1"/>
</dbReference>
<dbReference type="Pfam" id="PF13412">
    <property type="entry name" value="HTH_24"/>
    <property type="match status" value="1"/>
</dbReference>
<dbReference type="PANTHER" id="PTHR18964:SF149">
    <property type="entry name" value="BIFUNCTIONAL UDP-N-ACETYLGLUCOSAMINE 2-EPIMERASE_N-ACETYLMANNOSAMINE KINASE"/>
    <property type="match status" value="1"/>
</dbReference>
<dbReference type="InterPro" id="IPR049874">
    <property type="entry name" value="ROK_cs"/>
</dbReference>
<organism evidence="2 3">
    <name type="scientific">Haoranjiania flava</name>
    <dbReference type="NCBI Taxonomy" id="1856322"/>
    <lineage>
        <taxon>Bacteria</taxon>
        <taxon>Pseudomonadati</taxon>
        <taxon>Bacteroidota</taxon>
        <taxon>Chitinophagia</taxon>
        <taxon>Chitinophagales</taxon>
        <taxon>Chitinophagaceae</taxon>
        <taxon>Haoranjiania</taxon>
    </lineage>
</organism>
<comment type="caution">
    <text evidence="2">The sequence shown here is derived from an EMBL/GenBank/DDBJ whole genome shotgun (WGS) entry which is preliminary data.</text>
</comment>
<dbReference type="PANTHER" id="PTHR18964">
    <property type="entry name" value="ROK (REPRESSOR, ORF, KINASE) FAMILY"/>
    <property type="match status" value="1"/>
</dbReference>
<evidence type="ECO:0000313" key="2">
    <source>
        <dbReference type="EMBL" id="MCU7694795.1"/>
    </source>
</evidence>
<dbReference type="Gene3D" id="3.30.420.40">
    <property type="match status" value="2"/>
</dbReference>
<dbReference type="PROSITE" id="PS01125">
    <property type="entry name" value="ROK"/>
    <property type="match status" value="1"/>
</dbReference>
<evidence type="ECO:0000256" key="1">
    <source>
        <dbReference type="ARBA" id="ARBA00006479"/>
    </source>
</evidence>
<dbReference type="InterPro" id="IPR043129">
    <property type="entry name" value="ATPase_NBD"/>
</dbReference>
<dbReference type="SUPFAM" id="SSF53067">
    <property type="entry name" value="Actin-like ATPase domain"/>
    <property type="match status" value="2"/>
</dbReference>
<comment type="similarity">
    <text evidence="1">Belongs to the ROK (NagC/XylR) family.</text>
</comment>